<organism evidence="1 2">
    <name type="scientific">Ligilactobacillus ruminis</name>
    <dbReference type="NCBI Taxonomy" id="1623"/>
    <lineage>
        <taxon>Bacteria</taxon>
        <taxon>Bacillati</taxon>
        <taxon>Bacillota</taxon>
        <taxon>Bacilli</taxon>
        <taxon>Lactobacillales</taxon>
        <taxon>Lactobacillaceae</taxon>
        <taxon>Ligilactobacillus</taxon>
    </lineage>
</organism>
<accession>A0AAQ2XJF0</accession>
<protein>
    <submittedName>
        <fullName evidence="1">Uncharacterized protein</fullName>
    </submittedName>
</protein>
<dbReference type="AlphaFoldDB" id="A0AAQ2XJF0"/>
<name>A0AAQ2XJF0_9LACO</name>
<gene>
    <name evidence="1" type="ORF">PSR59_03310</name>
</gene>
<dbReference type="RefSeq" id="WP_273745380.1">
    <property type="nucleotide sequence ID" value="NZ_CP117692.1"/>
</dbReference>
<dbReference type="EMBL" id="CP117692">
    <property type="protein sequence ID" value="WDC82667.1"/>
    <property type="molecule type" value="Genomic_DNA"/>
</dbReference>
<dbReference type="Proteomes" id="UP001222683">
    <property type="component" value="Chromosome"/>
</dbReference>
<proteinExistence type="predicted"/>
<sequence>MNEYKCPNASKKYMYDKYRKLVEFYKEKYSEESLIVYVILLQFLTVVNNFDNSNSDIFCNLLSSVKRMAKHLKMPNNAWEPMSVNERNQIHFNNKYYHDHYEEEFEKYCCNFIKVTRIA</sequence>
<evidence type="ECO:0000313" key="1">
    <source>
        <dbReference type="EMBL" id="WDC82667.1"/>
    </source>
</evidence>
<reference evidence="1" key="1">
    <citation type="submission" date="2023-02" db="EMBL/GenBank/DDBJ databases">
        <title>Complete genome sequence of Lactobacillus ruminis CACC888 isolated from Pig feces.</title>
        <authorList>
            <person name="Park S."/>
            <person name="Park M.A."/>
            <person name="Kim D.-H."/>
            <person name="Kim Y."/>
        </authorList>
    </citation>
    <scope>NUCLEOTIDE SEQUENCE</scope>
    <source>
        <strain evidence="1">CACC888</strain>
    </source>
</reference>
<evidence type="ECO:0000313" key="2">
    <source>
        <dbReference type="Proteomes" id="UP001222683"/>
    </source>
</evidence>